<evidence type="ECO:0000256" key="10">
    <source>
        <dbReference type="ARBA" id="ARBA00023157"/>
    </source>
</evidence>
<evidence type="ECO:0000256" key="5">
    <source>
        <dbReference type="ARBA" id="ARBA00022692"/>
    </source>
</evidence>
<feature type="transmembrane region" description="Helical" evidence="13">
    <location>
        <begin position="370"/>
        <end position="390"/>
    </location>
</feature>
<feature type="domain" description="Polycystin cation channel PKD1/PKD2" evidence="14">
    <location>
        <begin position="402"/>
        <end position="538"/>
    </location>
</feature>
<dbReference type="GO" id="GO:0010008">
    <property type="term" value="C:endosome membrane"/>
    <property type="evidence" value="ECO:0007669"/>
    <property type="project" value="UniProtKB-SubCell"/>
</dbReference>
<dbReference type="InterPro" id="IPR011989">
    <property type="entry name" value="ARM-like"/>
</dbReference>
<evidence type="ECO:0000256" key="1">
    <source>
        <dbReference type="ARBA" id="ARBA00004337"/>
    </source>
</evidence>
<dbReference type="AlphaFoldDB" id="A0A0V1HCB6"/>
<evidence type="ECO:0000313" key="17">
    <source>
        <dbReference type="EMBL" id="KRZ07828.1"/>
    </source>
</evidence>
<keyword evidence="8" id="KW-0406">Ion transport</keyword>
<dbReference type="Pfam" id="PF19427">
    <property type="entry name" value="Insc_C"/>
    <property type="match status" value="1"/>
</dbReference>
<feature type="transmembrane region" description="Helical" evidence="13">
    <location>
        <begin position="333"/>
        <end position="350"/>
    </location>
</feature>
<dbReference type="GO" id="GO:0005765">
    <property type="term" value="C:lysosomal membrane"/>
    <property type="evidence" value="ECO:0007669"/>
    <property type="project" value="TreeGrafter"/>
</dbReference>
<organism evidence="17 18">
    <name type="scientific">Trichinella zimbabwensis</name>
    <dbReference type="NCBI Taxonomy" id="268475"/>
    <lineage>
        <taxon>Eukaryota</taxon>
        <taxon>Metazoa</taxon>
        <taxon>Ecdysozoa</taxon>
        <taxon>Nematoda</taxon>
        <taxon>Enoplea</taxon>
        <taxon>Dorylaimia</taxon>
        <taxon>Trichinellida</taxon>
        <taxon>Trichinellidae</taxon>
        <taxon>Trichinella</taxon>
    </lineage>
</organism>
<dbReference type="InterPro" id="IPR013122">
    <property type="entry name" value="PKD1_2_channel"/>
</dbReference>
<keyword evidence="11" id="KW-0407">Ion channel</keyword>
<keyword evidence="3" id="KW-0813">Transport</keyword>
<dbReference type="Gene3D" id="1.10.287.70">
    <property type="match status" value="1"/>
</dbReference>
<keyword evidence="7 13" id="KW-1133">Transmembrane helix</keyword>
<dbReference type="InterPro" id="IPR049134">
    <property type="entry name" value="MCLN_ECD"/>
</dbReference>
<feature type="transmembrane region" description="Helical" evidence="13">
    <location>
        <begin position="442"/>
        <end position="464"/>
    </location>
</feature>
<comment type="caution">
    <text evidence="17">The sequence shown here is derived from an EMBL/GenBank/DDBJ whole genome shotgun (WGS) entry which is preliminary data.</text>
</comment>
<dbReference type="GO" id="GO:0072345">
    <property type="term" value="F:NAADP-sensitive calcium-release channel activity"/>
    <property type="evidence" value="ECO:0007669"/>
    <property type="project" value="TreeGrafter"/>
</dbReference>
<reference evidence="17 18" key="1">
    <citation type="submission" date="2015-01" db="EMBL/GenBank/DDBJ databases">
        <title>Evolution of Trichinella species and genotypes.</title>
        <authorList>
            <person name="Korhonen P.K."/>
            <person name="Edoardo P."/>
            <person name="Giuseppe L.R."/>
            <person name="Gasser R.B."/>
        </authorList>
    </citation>
    <scope>NUCLEOTIDE SEQUENCE [LARGE SCALE GENOMIC DNA]</scope>
    <source>
        <strain evidence="17">ISS1029</strain>
    </source>
</reference>
<dbReference type="OrthoDB" id="263481at2759"/>
<dbReference type="STRING" id="268475.A0A0V1HCB6"/>
<keyword evidence="6" id="KW-0967">Endosome</keyword>
<gene>
    <name evidence="17" type="primary">Mcoln3</name>
    <name evidence="17" type="ORF">T11_5134</name>
</gene>
<dbReference type="SUPFAM" id="SSF48371">
    <property type="entry name" value="ARM repeat"/>
    <property type="match status" value="1"/>
</dbReference>
<protein>
    <submittedName>
        <fullName evidence="17">Mucolipin-3</fullName>
    </submittedName>
</protein>
<keyword evidence="10" id="KW-1015">Disulfide bond</keyword>
<evidence type="ECO:0000259" key="16">
    <source>
        <dbReference type="Pfam" id="PF21381"/>
    </source>
</evidence>
<keyword evidence="5 13" id="KW-0812">Transmembrane</keyword>
<feature type="transmembrane region" description="Helical" evidence="13">
    <location>
        <begin position="504"/>
        <end position="532"/>
    </location>
</feature>
<dbReference type="PANTHER" id="PTHR12127:SF7">
    <property type="entry name" value="SD02261P"/>
    <property type="match status" value="1"/>
</dbReference>
<dbReference type="EMBL" id="JYDP01000096">
    <property type="protein sequence ID" value="KRZ07828.1"/>
    <property type="molecule type" value="Genomic_DNA"/>
</dbReference>
<evidence type="ECO:0000256" key="13">
    <source>
        <dbReference type="SAM" id="Phobius"/>
    </source>
</evidence>
<name>A0A0V1HCB6_9BILA</name>
<evidence type="ECO:0000256" key="4">
    <source>
        <dbReference type="ARBA" id="ARBA00022475"/>
    </source>
</evidence>
<dbReference type="InterPro" id="IPR045789">
    <property type="entry name" value="Insc_C"/>
</dbReference>
<evidence type="ECO:0000256" key="8">
    <source>
        <dbReference type="ARBA" id="ARBA00023065"/>
    </source>
</evidence>
<keyword evidence="9 13" id="KW-0472">Membrane</keyword>
<keyword evidence="18" id="KW-1185">Reference proteome</keyword>
<evidence type="ECO:0000259" key="15">
    <source>
        <dbReference type="Pfam" id="PF19427"/>
    </source>
</evidence>
<evidence type="ECO:0000256" key="9">
    <source>
        <dbReference type="ARBA" id="ARBA00023136"/>
    </source>
</evidence>
<proteinExistence type="predicted"/>
<dbReference type="PANTHER" id="PTHR12127">
    <property type="entry name" value="MUCOLIPIN"/>
    <property type="match status" value="1"/>
</dbReference>
<evidence type="ECO:0000256" key="2">
    <source>
        <dbReference type="ARBA" id="ARBA00004651"/>
    </source>
</evidence>
<dbReference type="InterPro" id="IPR039031">
    <property type="entry name" value="Mucolipin"/>
</dbReference>
<comment type="subcellular location">
    <subcellularLocation>
        <location evidence="2">Cell membrane</location>
        <topology evidence="2">Multi-pass membrane protein</topology>
    </subcellularLocation>
    <subcellularLocation>
        <location evidence="1">Endosome membrane</location>
        <topology evidence="1">Multi-pass membrane protein</topology>
    </subcellularLocation>
</comment>
<evidence type="ECO:0000313" key="18">
    <source>
        <dbReference type="Proteomes" id="UP000055024"/>
    </source>
</evidence>
<accession>A0A0V1HCB6</accession>
<dbReference type="Proteomes" id="UP000055024">
    <property type="component" value="Unassembled WGS sequence"/>
</dbReference>
<keyword evidence="4" id="KW-1003">Cell membrane</keyword>
<evidence type="ECO:0000256" key="12">
    <source>
        <dbReference type="ARBA" id="ARBA00036634"/>
    </source>
</evidence>
<evidence type="ECO:0000256" key="6">
    <source>
        <dbReference type="ARBA" id="ARBA00022753"/>
    </source>
</evidence>
<evidence type="ECO:0000256" key="11">
    <source>
        <dbReference type="ARBA" id="ARBA00023303"/>
    </source>
</evidence>
<dbReference type="CDD" id="cd21050">
    <property type="entry name" value="ELD_TRPML"/>
    <property type="match status" value="1"/>
</dbReference>
<dbReference type="GO" id="GO:0005886">
    <property type="term" value="C:plasma membrane"/>
    <property type="evidence" value="ECO:0007669"/>
    <property type="project" value="UniProtKB-SubCell"/>
</dbReference>
<evidence type="ECO:0000256" key="7">
    <source>
        <dbReference type="ARBA" id="ARBA00022989"/>
    </source>
</evidence>
<comment type="catalytic activity">
    <reaction evidence="12">
        <text>Ca(2+)(in) = Ca(2+)(out)</text>
        <dbReference type="Rhea" id="RHEA:29671"/>
        <dbReference type="ChEBI" id="CHEBI:29108"/>
    </reaction>
</comment>
<evidence type="ECO:0000256" key="3">
    <source>
        <dbReference type="ARBA" id="ARBA00022448"/>
    </source>
</evidence>
<dbReference type="InterPro" id="IPR016024">
    <property type="entry name" value="ARM-type_fold"/>
</dbReference>
<feature type="transmembrane region" description="Helical" evidence="13">
    <location>
        <begin position="402"/>
        <end position="422"/>
    </location>
</feature>
<dbReference type="Pfam" id="PF08016">
    <property type="entry name" value="PKD_channel"/>
    <property type="match status" value="1"/>
</dbReference>
<dbReference type="Gene3D" id="1.25.10.10">
    <property type="entry name" value="Leucine-rich Repeat Variant"/>
    <property type="match status" value="1"/>
</dbReference>
<feature type="domain" description="Protein inscuteable homologue C-terminal" evidence="15">
    <location>
        <begin position="693"/>
        <end position="923"/>
    </location>
</feature>
<feature type="domain" description="Mucolipin extracytosolic" evidence="16">
    <location>
        <begin position="119"/>
        <end position="318"/>
    </location>
</feature>
<sequence length="1067" mass="121768">MDVPRHYHSLARRQRLEESASSISADSDVENCCPSNVNFDETLHAGGDTNSPEEIALHRDARISEEEEMRLRLRFFFMNPLQKWSVRHRLPWKLLLQFVKIIFVTLQLVCFGDMRMGHVNFMEESITSLRHIFLQGWDAERDVKAYPPNSGPYAIYSMEEFYSQLTHAVVQYYRLNVTTFGNYEYNSSLLGKSEHYPPMNFCLYQYRRSDIYLLNVSYVFDTTVLKNCAVIDLKNDEWLRDDFSIEPLLHSKNMSIQRRKFLAAELSFYLKTVYIRRASISDLPDCFLLKPIVRFDNAMHTGQVVVSLDVTAQYLNCKGELYAQGESGRWKKVFIGLLDIFVMIDTMALFEKIGLRITVSDQLQFLNLWYVLIVVNDICILLGTTLKLILEYRVFDSSLLTATGMLLGIGTLFVWVGVLRYFGLFSQYNILILTLKRSIPNVMRFMLCASFLYCGFLFCGWVVIGPYHLKFRSLAITSSCLFSLINGDDLFATFTTTSDQNQAVFWFVVIYIYVFISLFTYVILSLIISIIMDAYEVVKDRYLFKEEPSNLIRFINQCTDTPNTGRYPRTDSAVFLRCCRNIRKMWNGSHYFDCILDMCVETDFAASKAISQDDQSDDANLTLQICISRLRSVVTKLISDTSNCLPFVETTSAHAQAVMLTSAIYDRFSKAIVDFWIIASKQKRFDRILLCDSLSHFLKLVNGGSRPSLLAVRHGAVAALFRILQNCRVEPEAKLGLQCLYALSQVQSSQAQLNSINGMEVILKLVVNGPAKAAREAARLLAVVACPSHSVWLYSMPCNLLFQRLLDLCDHTLNPTSLLHYISALANLTVHYKSTCDALYELNAVQRIIKLYNWGLCDSTAIQYQILSIFANMAISGHCQVLIVQGAVNFLLQMLLLRPVDDRSVCAEIRYKAALCLKTIATTAEGLKAIFSANGLHAVSTFLKLSTTKGAERFVCRQLLEQMTESMSKESVSNSVVNNFALIITIWPIKISELCHVNGCNASCLKFELHLLFILTSSAFYGRRGEAGFRHASRANDGRVRNCQLQNEAQKLRDYDNEVDEQFYHYR</sequence>
<dbReference type="Pfam" id="PF21381">
    <property type="entry name" value="MCLN_ECD"/>
    <property type="match status" value="1"/>
</dbReference>
<evidence type="ECO:0000259" key="14">
    <source>
        <dbReference type="Pfam" id="PF08016"/>
    </source>
</evidence>